<keyword evidence="3" id="KW-1185">Reference proteome</keyword>
<feature type="coiled-coil region" evidence="1">
    <location>
        <begin position="285"/>
        <end position="312"/>
    </location>
</feature>
<reference evidence="2" key="1">
    <citation type="submission" date="2023-10" db="EMBL/GenBank/DDBJ databases">
        <authorList>
            <person name="Chen Y."/>
            <person name="Shah S."/>
            <person name="Dougan E. K."/>
            <person name="Thang M."/>
            <person name="Chan C."/>
        </authorList>
    </citation>
    <scope>NUCLEOTIDE SEQUENCE [LARGE SCALE GENOMIC DNA]</scope>
</reference>
<name>A0ABN9PWQ3_9DINO</name>
<evidence type="ECO:0000256" key="1">
    <source>
        <dbReference type="SAM" id="Coils"/>
    </source>
</evidence>
<comment type="caution">
    <text evidence="2">The sequence shown here is derived from an EMBL/GenBank/DDBJ whole genome shotgun (WGS) entry which is preliminary data.</text>
</comment>
<evidence type="ECO:0000313" key="3">
    <source>
        <dbReference type="Proteomes" id="UP001189429"/>
    </source>
</evidence>
<dbReference type="Proteomes" id="UP001189429">
    <property type="component" value="Unassembled WGS sequence"/>
</dbReference>
<gene>
    <name evidence="2" type="ORF">PCOR1329_LOCUS6710</name>
</gene>
<proteinExistence type="predicted"/>
<feature type="non-terminal residue" evidence="2">
    <location>
        <position position="399"/>
    </location>
</feature>
<dbReference type="EMBL" id="CAUYUJ010001800">
    <property type="protein sequence ID" value="CAK0797706.1"/>
    <property type="molecule type" value="Genomic_DNA"/>
</dbReference>
<keyword evidence="1" id="KW-0175">Coiled coil</keyword>
<evidence type="ECO:0000313" key="2">
    <source>
        <dbReference type="EMBL" id="CAK0797706.1"/>
    </source>
</evidence>
<accession>A0ABN9PWQ3</accession>
<feature type="non-terminal residue" evidence="2">
    <location>
        <position position="1"/>
    </location>
</feature>
<organism evidence="2 3">
    <name type="scientific">Prorocentrum cordatum</name>
    <dbReference type="NCBI Taxonomy" id="2364126"/>
    <lineage>
        <taxon>Eukaryota</taxon>
        <taxon>Sar</taxon>
        <taxon>Alveolata</taxon>
        <taxon>Dinophyceae</taxon>
        <taxon>Prorocentrales</taxon>
        <taxon>Prorocentraceae</taxon>
        <taxon>Prorocentrum</taxon>
    </lineage>
</organism>
<protein>
    <submittedName>
        <fullName evidence="2">Uncharacterized protein</fullName>
    </submittedName>
</protein>
<sequence length="399" mass="44654">AASAKPKQQLVPDERLTLETAASREKYWLDDLIACITAPLQVLQREMVKKREVKRLLQLGMEFAMTKTLTIGAAEFTGWKALRKELRTQVIKAHGGALRVATGIPATWTGDEVVDLYLNRLDDWQDDVEDEVSGCRVRRCQGGEKKMEAMPQMWMKFALHALKVIDAAGAPPSVDKLSSGGAFKEKADITEMISQRVLYFRRAVYSLVQGPEQLTNRDFGFLVDIVYHGQNEPAHLFENEKTTPHSWAALWCSLFADAYAPVQNEEEMPAPRGAKFLSGWAQTKLNEEREAAARVQDEAAQLEEKRVAERRASLSSLPAIRASWKADDNDLPACAMHSLILQLESKLMEMAMQASNVGVLKPDMRVGLLHADPYDNDVRIMFINSGEVADPEEMALNLI</sequence>